<accession>A0AAJ5T500</accession>
<proteinExistence type="predicted"/>
<keyword evidence="2" id="KW-1185">Reference proteome</keyword>
<gene>
    <name evidence="1" type="ORF">BSTAB16_3178</name>
</gene>
<organism evidence="1 2">
    <name type="scientific">Burkholderia stabilis</name>
    <dbReference type="NCBI Taxonomy" id="95485"/>
    <lineage>
        <taxon>Bacteria</taxon>
        <taxon>Pseudomonadati</taxon>
        <taxon>Pseudomonadota</taxon>
        <taxon>Betaproteobacteria</taxon>
        <taxon>Burkholderiales</taxon>
        <taxon>Burkholderiaceae</taxon>
        <taxon>Burkholderia</taxon>
        <taxon>Burkholderia cepacia complex</taxon>
    </lineage>
</organism>
<name>A0AAJ5T500_9BURK</name>
<sequence length="318" mass="35434">MSFRNWTIERAQRVLRRAGELERAGNITIESIDHAANALHAARGHVARLADARERLQARAGDFQAADERLDQLMTAKRDELVASAREGREPDYREIDAQLADVRAVLANYRDEQVNVPAALDELDRQLTEARDTERLTLEAAHDFMDRHYGQAFADARDELMKFVEGPLRMKLERVWAMYQVQRAYSERSAGGRVASPGTPERTVTTEGELDALLAAFEALGGVALRDAEVSKIAAEHVDEMQRCGIGTRFGYGAPSREEAPNPIQIHIAKQVIAQHETEANQGAVQVDDATDDTRAKRLDALHEQRMNEVVMGEGAL</sequence>
<reference evidence="1 2" key="1">
    <citation type="submission" date="2017-11" db="EMBL/GenBank/DDBJ databases">
        <authorList>
            <person name="Seth-Smith MB H."/>
        </authorList>
    </citation>
    <scope>NUCLEOTIDE SEQUENCE [LARGE SCALE GENOMIC DNA]</scope>
    <source>
        <strain evidence="1">E</strain>
    </source>
</reference>
<dbReference type="Proteomes" id="UP000268684">
    <property type="component" value="Chromosome I"/>
</dbReference>
<evidence type="ECO:0000313" key="1">
    <source>
        <dbReference type="EMBL" id="VBB13006.1"/>
    </source>
</evidence>
<protein>
    <submittedName>
        <fullName evidence="1">Uncharacterized protein</fullName>
    </submittedName>
</protein>
<dbReference type="AlphaFoldDB" id="A0AAJ5T500"/>
<dbReference type="RefSeq" id="WP_163012859.1">
    <property type="nucleotide sequence ID" value="NZ_LR025742.1"/>
</dbReference>
<evidence type="ECO:0000313" key="2">
    <source>
        <dbReference type="Proteomes" id="UP000268684"/>
    </source>
</evidence>
<dbReference type="GeneID" id="71055642"/>
<dbReference type="EMBL" id="LR025742">
    <property type="protein sequence ID" value="VBB13006.1"/>
    <property type="molecule type" value="Genomic_DNA"/>
</dbReference>